<name>A0A9W9HY96_9EURO</name>
<sequence>MREDSARHFGRDATGLDDRSWVGNASSGAQALNTATSELRTNGSKERNVDKKPRLRNGSFTKGGEWLGGG</sequence>
<reference evidence="2" key="2">
    <citation type="journal article" date="2023" name="IMA Fungus">
        <title>Comparative genomic study of the Penicillium genus elucidates a diverse pangenome and 15 lateral gene transfer events.</title>
        <authorList>
            <person name="Petersen C."/>
            <person name="Sorensen T."/>
            <person name="Nielsen M.R."/>
            <person name="Sondergaard T.E."/>
            <person name="Sorensen J.L."/>
            <person name="Fitzpatrick D.A."/>
            <person name="Frisvad J.C."/>
            <person name="Nielsen K.L."/>
        </authorList>
    </citation>
    <scope>NUCLEOTIDE SEQUENCE</scope>
    <source>
        <strain evidence="2">IBT 26290</strain>
    </source>
</reference>
<dbReference type="RefSeq" id="XP_056540238.1">
    <property type="nucleotide sequence ID" value="XM_056690473.1"/>
</dbReference>
<dbReference type="EMBL" id="JAPQKN010000006">
    <property type="protein sequence ID" value="KAJ5157249.1"/>
    <property type="molecule type" value="Genomic_DNA"/>
</dbReference>
<evidence type="ECO:0000313" key="2">
    <source>
        <dbReference type="EMBL" id="KAJ5157249.1"/>
    </source>
</evidence>
<proteinExistence type="predicted"/>
<comment type="caution">
    <text evidence="2">The sequence shown here is derived from an EMBL/GenBank/DDBJ whole genome shotgun (WGS) entry which is preliminary data.</text>
</comment>
<reference evidence="2" key="1">
    <citation type="submission" date="2022-11" db="EMBL/GenBank/DDBJ databases">
        <authorList>
            <person name="Petersen C."/>
        </authorList>
    </citation>
    <scope>NUCLEOTIDE SEQUENCE</scope>
    <source>
        <strain evidence="2">IBT 26290</strain>
    </source>
</reference>
<evidence type="ECO:0000313" key="3">
    <source>
        <dbReference type="Proteomes" id="UP001149163"/>
    </source>
</evidence>
<gene>
    <name evidence="2" type="ORF">N7482_008349</name>
</gene>
<feature type="compositionally biased region" description="Basic and acidic residues" evidence="1">
    <location>
        <begin position="1"/>
        <end position="20"/>
    </location>
</feature>
<feature type="compositionally biased region" description="Basic and acidic residues" evidence="1">
    <location>
        <begin position="43"/>
        <end position="52"/>
    </location>
</feature>
<feature type="compositionally biased region" description="Polar residues" evidence="1">
    <location>
        <begin position="23"/>
        <end position="42"/>
    </location>
</feature>
<dbReference type="Proteomes" id="UP001149163">
    <property type="component" value="Unassembled WGS sequence"/>
</dbReference>
<feature type="region of interest" description="Disordered" evidence="1">
    <location>
        <begin position="1"/>
        <end position="70"/>
    </location>
</feature>
<dbReference type="AlphaFoldDB" id="A0A9W9HY96"/>
<protein>
    <submittedName>
        <fullName evidence="2">Uncharacterized protein</fullName>
    </submittedName>
</protein>
<organism evidence="2 3">
    <name type="scientific">Penicillium canariense</name>
    <dbReference type="NCBI Taxonomy" id="189055"/>
    <lineage>
        <taxon>Eukaryota</taxon>
        <taxon>Fungi</taxon>
        <taxon>Dikarya</taxon>
        <taxon>Ascomycota</taxon>
        <taxon>Pezizomycotina</taxon>
        <taxon>Eurotiomycetes</taxon>
        <taxon>Eurotiomycetidae</taxon>
        <taxon>Eurotiales</taxon>
        <taxon>Aspergillaceae</taxon>
        <taxon>Penicillium</taxon>
    </lineage>
</organism>
<accession>A0A9W9HY96</accession>
<evidence type="ECO:0000256" key="1">
    <source>
        <dbReference type="SAM" id="MobiDB-lite"/>
    </source>
</evidence>
<keyword evidence="3" id="KW-1185">Reference proteome</keyword>
<dbReference type="GeneID" id="81429649"/>